<dbReference type="Pfam" id="PF03803">
    <property type="entry name" value="Scramblase"/>
    <property type="match status" value="1"/>
</dbReference>
<name>A0A3B3SXU5_9TELE</name>
<keyword evidence="2" id="KW-0106">Calcium</keyword>
<keyword evidence="5" id="KW-1185">Reference proteome</keyword>
<feature type="compositionally biased region" description="Basic and acidic residues" evidence="3">
    <location>
        <begin position="52"/>
        <end position="61"/>
    </location>
</feature>
<comment type="similarity">
    <text evidence="1 2">Belongs to the phospholipid scramblase family.</text>
</comment>
<comment type="function">
    <text evidence="2">May mediate accelerated ATP-independent bidirectional transbilayer migration of phospholipids upon binding calcium ions that results in a loss of phospholipid asymmetry in the plasma membrane.</text>
</comment>
<feature type="region of interest" description="Disordered" evidence="3">
    <location>
        <begin position="31"/>
        <end position="76"/>
    </location>
</feature>
<dbReference type="STRING" id="1676925.ENSPKIP00000035494"/>
<dbReference type="Ensembl" id="ENSPKIT00000016427.1">
    <property type="protein sequence ID" value="ENSPKIP00000035494.1"/>
    <property type="gene ID" value="ENSPKIG00000014433.1"/>
</dbReference>
<dbReference type="Proteomes" id="UP000261540">
    <property type="component" value="Unplaced"/>
</dbReference>
<dbReference type="AlphaFoldDB" id="A0A3B3SXU5"/>
<keyword evidence="2" id="KW-0564">Palmitate</keyword>
<accession>A0A3B3SXU5</accession>
<dbReference type="GeneTree" id="ENSGT00940000166623"/>
<dbReference type="InterPro" id="IPR005552">
    <property type="entry name" value="Scramblase"/>
</dbReference>
<evidence type="ECO:0000313" key="4">
    <source>
        <dbReference type="Ensembl" id="ENSPKIP00000035494.1"/>
    </source>
</evidence>
<proteinExistence type="inferred from homology"/>
<dbReference type="GO" id="GO:0005886">
    <property type="term" value="C:plasma membrane"/>
    <property type="evidence" value="ECO:0007669"/>
    <property type="project" value="TreeGrafter"/>
</dbReference>
<sequence>MSAVTVQPLPFGRLERERHIEALFHAFRKVPGPSSDHEDSAVFPGLQGAGPGREEGEVMEKDAEDGVGPGGDGNQRRHGYGAEGLTLLNNISQLRITARPELQGPRCVPRRTYSIATGTSEQLYVAVEESSCLCLHCCGPARSCSLRAFDRQAHQVFLFDRPPRMDACCLGCCLMEMQAFDGDGQLAGAVYQRWSMFTPLFEVCDSDGTFVARVQGSCCPCRCYANQEFQVVSMLGETLGRIWKKWPGFNKEYNMDHEYFGLDVLQEMSPRNKLLLLAATFLLVSNKF</sequence>
<evidence type="ECO:0000256" key="3">
    <source>
        <dbReference type="SAM" id="MobiDB-lite"/>
    </source>
</evidence>
<dbReference type="PANTHER" id="PTHR23248">
    <property type="entry name" value="PHOSPHOLIPID SCRAMBLASE-RELATED"/>
    <property type="match status" value="1"/>
</dbReference>
<evidence type="ECO:0000256" key="1">
    <source>
        <dbReference type="ARBA" id="ARBA00005350"/>
    </source>
</evidence>
<reference evidence="4" key="1">
    <citation type="submission" date="2025-08" db="UniProtKB">
        <authorList>
            <consortium name="Ensembl"/>
        </authorList>
    </citation>
    <scope>IDENTIFICATION</scope>
</reference>
<dbReference type="PANTHER" id="PTHR23248:SF40">
    <property type="entry name" value="PHOSPHOLIPID SCRAMBLASE"/>
    <property type="match status" value="1"/>
</dbReference>
<comment type="cofactor">
    <cofactor evidence="2">
        <name>Ca(2+)</name>
        <dbReference type="ChEBI" id="CHEBI:29108"/>
    </cofactor>
</comment>
<evidence type="ECO:0000256" key="2">
    <source>
        <dbReference type="RuleBase" id="RU363116"/>
    </source>
</evidence>
<reference evidence="4" key="2">
    <citation type="submission" date="2025-09" db="UniProtKB">
        <authorList>
            <consortium name="Ensembl"/>
        </authorList>
    </citation>
    <scope>IDENTIFICATION</scope>
</reference>
<evidence type="ECO:0000313" key="5">
    <source>
        <dbReference type="Proteomes" id="UP000261540"/>
    </source>
</evidence>
<protein>
    <recommendedName>
        <fullName evidence="2">Phospholipid scramblase</fullName>
    </recommendedName>
</protein>
<dbReference type="GO" id="GO:0017128">
    <property type="term" value="F:phospholipid scramblase activity"/>
    <property type="evidence" value="ECO:0007669"/>
    <property type="project" value="InterPro"/>
</dbReference>
<organism evidence="4 5">
    <name type="scientific">Paramormyrops kingsleyae</name>
    <dbReference type="NCBI Taxonomy" id="1676925"/>
    <lineage>
        <taxon>Eukaryota</taxon>
        <taxon>Metazoa</taxon>
        <taxon>Chordata</taxon>
        <taxon>Craniata</taxon>
        <taxon>Vertebrata</taxon>
        <taxon>Euteleostomi</taxon>
        <taxon>Actinopterygii</taxon>
        <taxon>Neopterygii</taxon>
        <taxon>Teleostei</taxon>
        <taxon>Osteoglossocephala</taxon>
        <taxon>Osteoglossomorpha</taxon>
        <taxon>Osteoglossiformes</taxon>
        <taxon>Mormyridae</taxon>
        <taxon>Paramormyrops</taxon>
    </lineage>
</organism>
<keyword evidence="2" id="KW-0449">Lipoprotein</keyword>